<evidence type="ECO:0000256" key="3">
    <source>
        <dbReference type="ARBA" id="ARBA00022475"/>
    </source>
</evidence>
<dbReference type="EMBL" id="CAXHTA020000006">
    <property type="protein sequence ID" value="CAL5222001.1"/>
    <property type="molecule type" value="Genomic_DNA"/>
</dbReference>
<proteinExistence type="predicted"/>
<dbReference type="InterPro" id="IPR044669">
    <property type="entry name" value="YneE/VCCN1/2-like"/>
</dbReference>
<dbReference type="InterPro" id="IPR012292">
    <property type="entry name" value="Globin/Proto"/>
</dbReference>
<dbReference type="Pfam" id="PF25539">
    <property type="entry name" value="Bestrophin_2"/>
    <property type="match status" value="1"/>
</dbReference>
<keyword evidence="5 11" id="KW-0812">Transmembrane</keyword>
<keyword evidence="4" id="KW-0349">Heme</keyword>
<evidence type="ECO:0000313" key="13">
    <source>
        <dbReference type="Proteomes" id="UP001497392"/>
    </source>
</evidence>
<keyword evidence="13" id="KW-1185">Reference proteome</keyword>
<sequence>MLVYGAYVVALTLGLRICIPDLKEHEEFAAIQDVITTIGFALFLLLTFRTQTAYDRWWEGRVVFGELMSASADFCRLAEAWVDDQLLATRLMTWVTVYSVAVKQKLHYSRDMSEVTNILSLGDMKAMAAYEDMPLYCISQASRTLREIYAGQSAQSPPIYILTEMDKRLRSATYQLDNLLRIRNTPMPAFIGVWLMILPLAFVVRLSWYTIPLSLLVGYELLGFEEMGVEIENPFSGSYSGLPLEDLTGTIAVTTQHFLRRMKERAGIYQVAPDGKDHSRHMKRSKSAVEADHVVDTQAALSEITAHHHELDKARLYDRLGGHAAVEAAVDIFYKKLLADEQVSHFFNGISIARLKEKQVKFLTYALGGADEYHGTDPTVSHRRLHNEKGLRVEHFHIVLGHLQDTLRELGVAEDLIDEVTATVAPMEKTFGCGDEKLPCDGH</sequence>
<dbReference type="PANTHER" id="PTHR33281:SF19">
    <property type="entry name" value="VOLTAGE-DEPENDENT ANION CHANNEL-FORMING PROTEIN YNEE"/>
    <property type="match status" value="1"/>
</dbReference>
<evidence type="ECO:0000256" key="2">
    <source>
        <dbReference type="ARBA" id="ARBA00022448"/>
    </source>
</evidence>
<protein>
    <submittedName>
        <fullName evidence="12">G4289 protein</fullName>
    </submittedName>
</protein>
<name>A0ABP1FQ10_9CHLO</name>
<evidence type="ECO:0000256" key="5">
    <source>
        <dbReference type="ARBA" id="ARBA00022692"/>
    </source>
</evidence>
<organism evidence="12 13">
    <name type="scientific">Coccomyxa viridis</name>
    <dbReference type="NCBI Taxonomy" id="1274662"/>
    <lineage>
        <taxon>Eukaryota</taxon>
        <taxon>Viridiplantae</taxon>
        <taxon>Chlorophyta</taxon>
        <taxon>core chlorophytes</taxon>
        <taxon>Trebouxiophyceae</taxon>
        <taxon>Trebouxiophyceae incertae sedis</taxon>
        <taxon>Coccomyxaceae</taxon>
        <taxon>Coccomyxa</taxon>
    </lineage>
</organism>
<evidence type="ECO:0000256" key="1">
    <source>
        <dbReference type="ARBA" id="ARBA00004651"/>
    </source>
</evidence>
<evidence type="ECO:0000256" key="4">
    <source>
        <dbReference type="ARBA" id="ARBA00022617"/>
    </source>
</evidence>
<keyword evidence="9" id="KW-0406">Ion transport</keyword>
<evidence type="ECO:0000313" key="12">
    <source>
        <dbReference type="EMBL" id="CAL5222001.1"/>
    </source>
</evidence>
<dbReference type="CDD" id="cd00454">
    <property type="entry name" value="TrHb1_N"/>
    <property type="match status" value="1"/>
</dbReference>
<evidence type="ECO:0000256" key="7">
    <source>
        <dbReference type="ARBA" id="ARBA00022989"/>
    </source>
</evidence>
<dbReference type="Pfam" id="PF01152">
    <property type="entry name" value="Bac_globin"/>
    <property type="match status" value="1"/>
</dbReference>
<dbReference type="InterPro" id="IPR001486">
    <property type="entry name" value="Hemoglobin_trunc"/>
</dbReference>
<evidence type="ECO:0000256" key="11">
    <source>
        <dbReference type="SAM" id="Phobius"/>
    </source>
</evidence>
<keyword evidence="8" id="KW-0408">Iron</keyword>
<keyword evidence="10 11" id="KW-0472">Membrane</keyword>
<dbReference type="Gene3D" id="1.10.490.10">
    <property type="entry name" value="Globins"/>
    <property type="match status" value="1"/>
</dbReference>
<keyword evidence="2" id="KW-0813">Transport</keyword>
<reference evidence="12 13" key="1">
    <citation type="submission" date="2024-06" db="EMBL/GenBank/DDBJ databases">
        <authorList>
            <person name="Kraege A."/>
            <person name="Thomma B."/>
        </authorList>
    </citation>
    <scope>NUCLEOTIDE SEQUENCE [LARGE SCALE GENOMIC DNA]</scope>
</reference>
<comment type="caution">
    <text evidence="12">The sequence shown here is derived from an EMBL/GenBank/DDBJ whole genome shotgun (WGS) entry which is preliminary data.</text>
</comment>
<dbReference type="Proteomes" id="UP001497392">
    <property type="component" value="Unassembled WGS sequence"/>
</dbReference>
<dbReference type="InterPro" id="IPR009050">
    <property type="entry name" value="Globin-like_sf"/>
</dbReference>
<gene>
    <name evidence="12" type="primary">g4289</name>
    <name evidence="12" type="ORF">VP750_LOCUS3660</name>
</gene>
<dbReference type="SUPFAM" id="SSF46458">
    <property type="entry name" value="Globin-like"/>
    <property type="match status" value="1"/>
</dbReference>
<dbReference type="PANTHER" id="PTHR33281">
    <property type="entry name" value="UPF0187 PROTEIN YNEE"/>
    <property type="match status" value="1"/>
</dbReference>
<feature type="transmembrane region" description="Helical" evidence="11">
    <location>
        <begin position="189"/>
        <end position="208"/>
    </location>
</feature>
<comment type="subcellular location">
    <subcellularLocation>
        <location evidence="1">Cell membrane</location>
        <topology evidence="1">Multi-pass membrane protein</topology>
    </subcellularLocation>
</comment>
<evidence type="ECO:0000256" key="10">
    <source>
        <dbReference type="ARBA" id="ARBA00023136"/>
    </source>
</evidence>
<evidence type="ECO:0000256" key="9">
    <source>
        <dbReference type="ARBA" id="ARBA00023065"/>
    </source>
</evidence>
<keyword evidence="7 11" id="KW-1133">Transmembrane helix</keyword>
<accession>A0ABP1FQ10</accession>
<evidence type="ECO:0000256" key="6">
    <source>
        <dbReference type="ARBA" id="ARBA00022723"/>
    </source>
</evidence>
<keyword evidence="3" id="KW-1003">Cell membrane</keyword>
<keyword evidence="6" id="KW-0479">Metal-binding</keyword>
<evidence type="ECO:0000256" key="8">
    <source>
        <dbReference type="ARBA" id="ARBA00023004"/>
    </source>
</evidence>
<feature type="transmembrane region" description="Helical" evidence="11">
    <location>
        <begin position="28"/>
        <end position="48"/>
    </location>
</feature>